<dbReference type="Proteomes" id="UP000555411">
    <property type="component" value="Unassembled WGS sequence"/>
</dbReference>
<evidence type="ECO:0000256" key="1">
    <source>
        <dbReference type="RuleBase" id="RU003494"/>
    </source>
</evidence>
<dbReference type="InterPro" id="IPR004046">
    <property type="entry name" value="GST_C"/>
</dbReference>
<dbReference type="PROSITE" id="PS50405">
    <property type="entry name" value="GST_CTER"/>
    <property type="match status" value="1"/>
</dbReference>
<protein>
    <submittedName>
        <fullName evidence="4">Glutathione S-transferase family protein</fullName>
    </submittedName>
</protein>
<dbReference type="Gene3D" id="3.40.30.10">
    <property type="entry name" value="Glutaredoxin"/>
    <property type="match status" value="1"/>
</dbReference>
<dbReference type="InterPro" id="IPR036249">
    <property type="entry name" value="Thioredoxin-like_sf"/>
</dbReference>
<proteinExistence type="inferred from homology"/>
<dbReference type="SFLD" id="SFLDG01150">
    <property type="entry name" value="Main.1:_Beta-like"/>
    <property type="match status" value="1"/>
</dbReference>
<keyword evidence="5" id="KW-1185">Reference proteome</keyword>
<dbReference type="Pfam" id="PF02798">
    <property type="entry name" value="GST_N"/>
    <property type="match status" value="1"/>
</dbReference>
<dbReference type="SUPFAM" id="SSF52833">
    <property type="entry name" value="Thioredoxin-like"/>
    <property type="match status" value="1"/>
</dbReference>
<dbReference type="InterPro" id="IPR010987">
    <property type="entry name" value="Glutathione-S-Trfase_C-like"/>
</dbReference>
<dbReference type="Gene3D" id="1.20.1050.10">
    <property type="match status" value="1"/>
</dbReference>
<reference evidence="4 5" key="1">
    <citation type="journal article" date="2017" name="Int. J. Syst. Evol. Microbiol.">
        <title>Gemmobacter straminiformis sp. nov., isolated from an artificial fountain.</title>
        <authorList>
            <person name="Kang J.Y."/>
            <person name="Kim M.J."/>
            <person name="Chun J."/>
            <person name="Son K.P."/>
            <person name="Jahng K.Y."/>
        </authorList>
    </citation>
    <scope>NUCLEOTIDE SEQUENCE [LARGE SCALE GENOMIC DNA]</scope>
    <source>
        <strain evidence="4 5">CAM-8</strain>
    </source>
</reference>
<dbReference type="InterPro" id="IPR036282">
    <property type="entry name" value="Glutathione-S-Trfase_C_sf"/>
</dbReference>
<dbReference type="GO" id="GO:0016740">
    <property type="term" value="F:transferase activity"/>
    <property type="evidence" value="ECO:0007669"/>
    <property type="project" value="UniProtKB-KW"/>
</dbReference>
<dbReference type="CDD" id="cd03046">
    <property type="entry name" value="GST_N_GTT1_like"/>
    <property type="match status" value="1"/>
</dbReference>
<dbReference type="InterPro" id="IPR040079">
    <property type="entry name" value="Glutathione_S-Trfase"/>
</dbReference>
<feature type="domain" description="GST N-terminal" evidence="2">
    <location>
        <begin position="5"/>
        <end position="84"/>
    </location>
</feature>
<dbReference type="EMBL" id="JACLQD010000001">
    <property type="protein sequence ID" value="MBC2834459.1"/>
    <property type="molecule type" value="Genomic_DNA"/>
</dbReference>
<gene>
    <name evidence="4" type="ORF">H7F16_03010</name>
</gene>
<dbReference type="Pfam" id="PF00043">
    <property type="entry name" value="GST_C"/>
    <property type="match status" value="1"/>
</dbReference>
<sequence>MEVTMTLTLYSHPMSRGRMARWMLEEVGQPYEVVYLDYGTSMKAPGYLALNPMGKVPALVHDGHVVTECAAVIAYLADAFPQAGLMAPDRAAFYRWMFFGAGPFEAAVTNRALGVEVPPEKAGFVGYGGFDRVLDTLDATLSARDWLAGDGFSAADLYVGSQLGYGLVFGTLPARASFTAYWNRIKDRPARLRASALDDAALAKAKQNG</sequence>
<dbReference type="SFLD" id="SFLDG00358">
    <property type="entry name" value="Main_(cytGST)"/>
    <property type="match status" value="1"/>
</dbReference>
<dbReference type="PROSITE" id="PS50404">
    <property type="entry name" value="GST_NTER"/>
    <property type="match status" value="1"/>
</dbReference>
<organism evidence="4 5">
    <name type="scientific">Paragemmobacter straminiformis</name>
    <dbReference type="NCBI Taxonomy" id="2045119"/>
    <lineage>
        <taxon>Bacteria</taxon>
        <taxon>Pseudomonadati</taxon>
        <taxon>Pseudomonadota</taxon>
        <taxon>Alphaproteobacteria</taxon>
        <taxon>Rhodobacterales</taxon>
        <taxon>Paracoccaceae</taxon>
        <taxon>Paragemmobacter</taxon>
    </lineage>
</organism>
<dbReference type="InterPro" id="IPR004045">
    <property type="entry name" value="Glutathione_S-Trfase_N"/>
</dbReference>
<accession>A0A842I4A0</accession>
<name>A0A842I4A0_9RHOB</name>
<comment type="caution">
    <text evidence="4">The sequence shown here is derived from an EMBL/GenBank/DDBJ whole genome shotgun (WGS) entry which is preliminary data.</text>
</comment>
<evidence type="ECO:0000313" key="4">
    <source>
        <dbReference type="EMBL" id="MBC2834459.1"/>
    </source>
</evidence>
<feature type="domain" description="GST C-terminal" evidence="3">
    <location>
        <begin position="86"/>
        <end position="209"/>
    </location>
</feature>
<evidence type="ECO:0000259" key="2">
    <source>
        <dbReference type="PROSITE" id="PS50404"/>
    </source>
</evidence>
<dbReference type="PANTHER" id="PTHR44051:SF21">
    <property type="entry name" value="GLUTATHIONE S-TRANSFERASE FAMILY PROTEIN"/>
    <property type="match status" value="1"/>
</dbReference>
<dbReference type="PANTHER" id="PTHR44051">
    <property type="entry name" value="GLUTATHIONE S-TRANSFERASE-RELATED"/>
    <property type="match status" value="1"/>
</dbReference>
<keyword evidence="4" id="KW-0808">Transferase</keyword>
<comment type="similarity">
    <text evidence="1">Belongs to the GST superfamily.</text>
</comment>
<evidence type="ECO:0000259" key="3">
    <source>
        <dbReference type="PROSITE" id="PS50405"/>
    </source>
</evidence>
<evidence type="ECO:0000313" key="5">
    <source>
        <dbReference type="Proteomes" id="UP000555411"/>
    </source>
</evidence>
<dbReference type="SFLD" id="SFLDS00019">
    <property type="entry name" value="Glutathione_Transferase_(cytos"/>
    <property type="match status" value="1"/>
</dbReference>
<dbReference type="SUPFAM" id="SSF47616">
    <property type="entry name" value="GST C-terminal domain-like"/>
    <property type="match status" value="1"/>
</dbReference>
<dbReference type="AlphaFoldDB" id="A0A842I4A0"/>
<dbReference type="CDD" id="cd03207">
    <property type="entry name" value="GST_C_8"/>
    <property type="match status" value="1"/>
</dbReference>